<sequence length="589" mass="64418">MTQPDTSLLQSALTITTRMDRAGILHNLAETSIQVTGAPIAHVGVLDGLGHITNILTFGDNAGLPEIDEKALRNFLETISITDTEVRKLSPTDALFLEPLSSPDKIVQTEEQDNETEGPAEHSTNDIPHNVTHKTEENTAAATDNLGDAEFSSFNNAPFLISDIHTKQRSIARLMLVGKETYSHEDEQAVRLLTQASATALENATLYFESISRARWITASRSITTALLEGSDEEDALQLIADTMRRVSQSDIALIILPSVGDNWICEFTSGKDSHKFVGLEFPPNSRAREAANAAMGRVLEDFASATLLDDARVKNFGPVLFVPMVNKGKSQGLIMLVRNRYSKEFDLTDLSMAENVATQAVLALELASSRQLQTRALQLEDRSRISRDLHDFAIQKLFASGLKLSTLRDDLSAKHPDPLVMKTLDEALSSIDDSVGQIRSIIYSLRDPKATVPIAQRVTREVSSITGQLGFTAHLNLEFMGEKIDERAGTEVDDVIGSDLSDDIVAVIREGLTNAAKYANATEMFVSVVITPGHVKVTVKDNGVGMHNVKRRSGLSNLAARARRSHGHFTAHSIEPSGTQLTWEANFR</sequence>
<feature type="domain" description="GAF" evidence="5">
    <location>
        <begin position="232"/>
        <end position="375"/>
    </location>
</feature>
<dbReference type="InterPro" id="IPR011712">
    <property type="entry name" value="Sig_transdc_His_kin_sub3_dim/P"/>
</dbReference>
<proteinExistence type="predicted"/>
<dbReference type="Gene3D" id="3.30.565.10">
    <property type="entry name" value="Histidine kinase-like ATPase, C-terminal domain"/>
    <property type="match status" value="1"/>
</dbReference>
<name>A0AAW9HXZ5_9ACTO</name>
<evidence type="ECO:0000256" key="1">
    <source>
        <dbReference type="ARBA" id="ARBA00022679"/>
    </source>
</evidence>
<dbReference type="SMART" id="SM00065">
    <property type="entry name" value="GAF"/>
    <property type="match status" value="1"/>
</dbReference>
<dbReference type="Pfam" id="PF07730">
    <property type="entry name" value="HisKA_3"/>
    <property type="match status" value="1"/>
</dbReference>
<evidence type="ECO:0000313" key="7">
    <source>
        <dbReference type="Proteomes" id="UP001281731"/>
    </source>
</evidence>
<dbReference type="PANTHER" id="PTHR24421">
    <property type="entry name" value="NITRATE/NITRITE SENSOR PROTEIN NARX-RELATED"/>
    <property type="match status" value="1"/>
</dbReference>
<dbReference type="Gene3D" id="3.30.450.40">
    <property type="match status" value="1"/>
</dbReference>
<dbReference type="InterPro" id="IPR029016">
    <property type="entry name" value="GAF-like_dom_sf"/>
</dbReference>
<evidence type="ECO:0000256" key="3">
    <source>
        <dbReference type="ARBA" id="ARBA00023012"/>
    </source>
</evidence>
<evidence type="ECO:0000259" key="5">
    <source>
        <dbReference type="SMART" id="SM00065"/>
    </source>
</evidence>
<dbReference type="SUPFAM" id="SSF55874">
    <property type="entry name" value="ATPase domain of HSP90 chaperone/DNA topoisomerase II/histidine kinase"/>
    <property type="match status" value="1"/>
</dbReference>
<feature type="region of interest" description="Disordered" evidence="4">
    <location>
        <begin position="100"/>
        <end position="132"/>
    </location>
</feature>
<dbReference type="EMBL" id="JAWNGC010000007">
    <property type="protein sequence ID" value="MDY5155320.1"/>
    <property type="molecule type" value="Genomic_DNA"/>
</dbReference>
<evidence type="ECO:0000256" key="4">
    <source>
        <dbReference type="SAM" id="MobiDB-lite"/>
    </source>
</evidence>
<evidence type="ECO:0000313" key="6">
    <source>
        <dbReference type="EMBL" id="MDY5155320.1"/>
    </source>
</evidence>
<gene>
    <name evidence="6" type="ORF">R6G80_06230</name>
</gene>
<dbReference type="InterPro" id="IPR003594">
    <property type="entry name" value="HATPase_dom"/>
</dbReference>
<protein>
    <submittedName>
        <fullName evidence="6">Histidine kinase</fullName>
    </submittedName>
</protein>
<dbReference type="InterPro" id="IPR003018">
    <property type="entry name" value="GAF"/>
</dbReference>
<dbReference type="Pfam" id="PF01590">
    <property type="entry name" value="GAF"/>
    <property type="match status" value="1"/>
</dbReference>
<dbReference type="InterPro" id="IPR050482">
    <property type="entry name" value="Sensor_HK_TwoCompSys"/>
</dbReference>
<dbReference type="RefSeq" id="WP_320756635.1">
    <property type="nucleotide sequence ID" value="NZ_JAWNFQ010000009.1"/>
</dbReference>
<dbReference type="AlphaFoldDB" id="A0AAW9HXZ5"/>
<keyword evidence="1" id="KW-0808">Transferase</keyword>
<reference evidence="6" key="1">
    <citation type="submission" date="2023-10" db="EMBL/GenBank/DDBJ databases">
        <title>Whole Genome based description of the genera Actinobaculum and Actinotignum reveals a complex phylogenetic relationship within the species included in the genus Actinotignum.</title>
        <authorList>
            <person name="Jensen C.S."/>
            <person name="Dargis R."/>
            <person name="Kemp M."/>
            <person name="Christensen J.J."/>
        </authorList>
    </citation>
    <scope>NUCLEOTIDE SEQUENCE</scope>
    <source>
        <strain evidence="6">SLA_B511</strain>
    </source>
</reference>
<keyword evidence="2 6" id="KW-0418">Kinase</keyword>
<organism evidence="6 7">
    <name type="scientific">Actinotignum urinale</name>
    <dbReference type="NCBI Taxonomy" id="190146"/>
    <lineage>
        <taxon>Bacteria</taxon>
        <taxon>Bacillati</taxon>
        <taxon>Actinomycetota</taxon>
        <taxon>Actinomycetes</taxon>
        <taxon>Actinomycetales</taxon>
        <taxon>Actinomycetaceae</taxon>
        <taxon>Actinotignum</taxon>
    </lineage>
</organism>
<dbReference type="GO" id="GO:0000155">
    <property type="term" value="F:phosphorelay sensor kinase activity"/>
    <property type="evidence" value="ECO:0007669"/>
    <property type="project" value="InterPro"/>
</dbReference>
<dbReference type="InterPro" id="IPR036890">
    <property type="entry name" value="HATPase_C_sf"/>
</dbReference>
<dbReference type="Pfam" id="PF02518">
    <property type="entry name" value="HATPase_c"/>
    <property type="match status" value="1"/>
</dbReference>
<dbReference type="PANTHER" id="PTHR24421:SF56">
    <property type="entry name" value="OXYGEN SENSOR HISTIDINE KINASE RESPONSE REGULATOR DOST"/>
    <property type="match status" value="1"/>
</dbReference>
<dbReference type="GO" id="GO:0016020">
    <property type="term" value="C:membrane"/>
    <property type="evidence" value="ECO:0007669"/>
    <property type="project" value="InterPro"/>
</dbReference>
<evidence type="ECO:0000256" key="2">
    <source>
        <dbReference type="ARBA" id="ARBA00022777"/>
    </source>
</evidence>
<dbReference type="GO" id="GO:0046983">
    <property type="term" value="F:protein dimerization activity"/>
    <property type="evidence" value="ECO:0007669"/>
    <property type="project" value="InterPro"/>
</dbReference>
<dbReference type="Gene3D" id="1.20.5.1930">
    <property type="match status" value="1"/>
</dbReference>
<dbReference type="CDD" id="cd16917">
    <property type="entry name" value="HATPase_UhpB-NarQ-NarX-like"/>
    <property type="match status" value="1"/>
</dbReference>
<dbReference type="Proteomes" id="UP001281731">
    <property type="component" value="Unassembled WGS sequence"/>
</dbReference>
<comment type="caution">
    <text evidence="6">The sequence shown here is derived from an EMBL/GenBank/DDBJ whole genome shotgun (WGS) entry which is preliminary data.</text>
</comment>
<dbReference type="SUPFAM" id="SSF55781">
    <property type="entry name" value="GAF domain-like"/>
    <property type="match status" value="2"/>
</dbReference>
<accession>A0AAW9HXZ5</accession>
<keyword evidence="3" id="KW-0902">Two-component regulatory system</keyword>